<evidence type="ECO:0000259" key="4">
    <source>
        <dbReference type="SMART" id="SM01318"/>
    </source>
</evidence>
<evidence type="ECO:0000256" key="1">
    <source>
        <dbReference type="ARBA" id="ARBA00004613"/>
    </source>
</evidence>
<keyword evidence="3" id="KW-0732">Signal</keyword>
<comment type="subcellular location">
    <subcellularLocation>
        <location evidence="1">Secreted</location>
    </subcellularLocation>
</comment>
<feature type="signal peptide" evidence="3">
    <location>
        <begin position="1"/>
        <end position="18"/>
    </location>
</feature>
<evidence type="ECO:0000256" key="2">
    <source>
        <dbReference type="ARBA" id="ARBA00022525"/>
    </source>
</evidence>
<dbReference type="AlphaFoldDB" id="A0A1W7R953"/>
<proteinExistence type="predicted"/>
<dbReference type="Pfam" id="PF15430">
    <property type="entry name" value="SVWC"/>
    <property type="match status" value="1"/>
</dbReference>
<dbReference type="SMART" id="SM01318">
    <property type="entry name" value="SVWC"/>
    <property type="match status" value="1"/>
</dbReference>
<feature type="chain" id="PRO_5012664630" evidence="3">
    <location>
        <begin position="19"/>
        <end position="134"/>
    </location>
</feature>
<organism evidence="5">
    <name type="scientific">Hadrurus spadix</name>
    <dbReference type="NCBI Taxonomy" id="141984"/>
    <lineage>
        <taxon>Eukaryota</taxon>
        <taxon>Metazoa</taxon>
        <taxon>Ecdysozoa</taxon>
        <taxon>Arthropoda</taxon>
        <taxon>Chelicerata</taxon>
        <taxon>Arachnida</taxon>
        <taxon>Scorpiones</taxon>
        <taxon>Iurida</taxon>
        <taxon>Iuroidea</taxon>
        <taxon>Hadrurus</taxon>
    </lineage>
</organism>
<evidence type="ECO:0000313" key="5">
    <source>
        <dbReference type="EMBL" id="JAV47670.1"/>
    </source>
</evidence>
<keyword evidence="2" id="KW-0964">Secreted</keyword>
<dbReference type="InterPro" id="IPR029277">
    <property type="entry name" value="SVWC_dom"/>
</dbReference>
<sequence length="134" mass="15224">MEWNLLFTFFALPCIVLGTSESAKFITYKNDILSPLTEGKCKMGNEKMIEQGDTWYRDDYCEKVYCLRSGNLGHVEVRGCTPIAPLSPNCTVVHNKGLYPDCCSGHIICEQQPEPKSDVEMAEMIRALLQNRRK</sequence>
<accession>A0A1W7R953</accession>
<reference evidence="5" key="1">
    <citation type="submission" date="2016-11" db="EMBL/GenBank/DDBJ databases">
        <title>Venom-gland transcriptomics and venom proteomics of the black-back scorpion (Hadrurus spadix) reveal detectability challenges and an unexplored realm of animal toxin diversity.</title>
        <authorList>
            <person name="Rokyta D.R."/>
            <person name="Ward M.J."/>
        </authorList>
    </citation>
    <scope>NUCLEOTIDE SEQUENCE</scope>
    <source>
        <tissue evidence="5">Venom gland</tissue>
    </source>
</reference>
<evidence type="ECO:0000256" key="3">
    <source>
        <dbReference type="SAM" id="SignalP"/>
    </source>
</evidence>
<dbReference type="GO" id="GO:0005576">
    <property type="term" value="C:extracellular region"/>
    <property type="evidence" value="ECO:0007669"/>
    <property type="project" value="UniProtKB-SubCell"/>
</dbReference>
<dbReference type="EMBL" id="GFAH01000719">
    <property type="protein sequence ID" value="JAV47670.1"/>
    <property type="molecule type" value="Transcribed_RNA"/>
</dbReference>
<feature type="domain" description="Single" evidence="4">
    <location>
        <begin position="41"/>
        <end position="109"/>
    </location>
</feature>
<protein>
    <submittedName>
        <fullName evidence="5">Venom protein</fullName>
    </submittedName>
</protein>
<name>A0A1W7R953_9SCOR</name>